<dbReference type="EMBL" id="CH476601">
    <property type="protein sequence ID" value="EAU33853.1"/>
    <property type="molecule type" value="Genomic_DNA"/>
</dbReference>
<evidence type="ECO:0000259" key="7">
    <source>
        <dbReference type="PROSITE" id="PS50048"/>
    </source>
</evidence>
<evidence type="ECO:0000313" key="8">
    <source>
        <dbReference type="EMBL" id="EAU33853.1"/>
    </source>
</evidence>
<dbReference type="RefSeq" id="XP_001215270.1">
    <property type="nucleotide sequence ID" value="XM_001215270.1"/>
</dbReference>
<evidence type="ECO:0000256" key="4">
    <source>
        <dbReference type="ARBA" id="ARBA00023163"/>
    </source>
</evidence>
<dbReference type="OrthoDB" id="3477330at2759"/>
<proteinExistence type="predicted"/>
<evidence type="ECO:0000313" key="9">
    <source>
        <dbReference type="Proteomes" id="UP000007963"/>
    </source>
</evidence>
<dbReference type="OMA" id="EGANIKW"/>
<dbReference type="PROSITE" id="PS50048">
    <property type="entry name" value="ZN2_CY6_FUNGAL_2"/>
    <property type="match status" value="1"/>
</dbReference>
<dbReference type="AlphaFoldDB" id="Q0CJP2"/>
<dbReference type="SMART" id="SM00066">
    <property type="entry name" value="GAL4"/>
    <property type="match status" value="1"/>
</dbReference>
<dbReference type="CDD" id="cd00067">
    <property type="entry name" value="GAL4"/>
    <property type="match status" value="1"/>
</dbReference>
<dbReference type="InterPro" id="IPR021858">
    <property type="entry name" value="Fun_TF"/>
</dbReference>
<keyword evidence="5" id="KW-0539">Nucleus</keyword>
<feature type="compositionally biased region" description="Polar residues" evidence="6">
    <location>
        <begin position="195"/>
        <end position="205"/>
    </location>
</feature>
<accession>Q0CJP2</accession>
<evidence type="ECO:0000256" key="6">
    <source>
        <dbReference type="SAM" id="MobiDB-lite"/>
    </source>
</evidence>
<dbReference type="InterPro" id="IPR036864">
    <property type="entry name" value="Zn2-C6_fun-type_DNA-bd_sf"/>
</dbReference>
<dbReference type="GO" id="GO:0008270">
    <property type="term" value="F:zinc ion binding"/>
    <property type="evidence" value="ECO:0007669"/>
    <property type="project" value="InterPro"/>
</dbReference>
<dbReference type="VEuPathDB" id="FungiDB:ATEG_06092"/>
<dbReference type="GO" id="GO:0000976">
    <property type="term" value="F:transcription cis-regulatory region binding"/>
    <property type="evidence" value="ECO:0007669"/>
    <property type="project" value="TreeGrafter"/>
</dbReference>
<dbReference type="PANTHER" id="PTHR37534:SF7">
    <property type="entry name" value="TRANSCRIPTIONAL ACTIVATOR PROTEIN UGA3"/>
    <property type="match status" value="1"/>
</dbReference>
<gene>
    <name evidence="8" type="ORF">ATEG_06092</name>
</gene>
<keyword evidence="2" id="KW-0805">Transcription regulation</keyword>
<dbReference type="Proteomes" id="UP000007963">
    <property type="component" value="Unassembled WGS sequence"/>
</dbReference>
<dbReference type="Pfam" id="PF00172">
    <property type="entry name" value="Zn_clus"/>
    <property type="match status" value="1"/>
</dbReference>
<dbReference type="PANTHER" id="PTHR37534">
    <property type="entry name" value="TRANSCRIPTIONAL ACTIVATOR PROTEIN UGA3"/>
    <property type="match status" value="1"/>
</dbReference>
<evidence type="ECO:0000256" key="3">
    <source>
        <dbReference type="ARBA" id="ARBA00023125"/>
    </source>
</evidence>
<sequence length="793" mass="87470">MPPSRPRTKTFTGCWTCRKRHVKCDEQRPECARCRRGGRVCQGYGVRLGWTNTDVTMAQQRRQLRSSIRTPPELSTDVLEGLLADLDQCSNPTGSLQRGPFSVFAVSLPHKSGGCDLREEISSDIQGQNDREEESLSAASISDTETVLGMPESSTSCAASSDLPIAVPSYPSLPCADSLNRPLLNTAPSERTEPNDSALSIPQMLNPSPIPAPEIELIHHWVVFLSGNMLLIDTPDNACRTVFMPLALEGLNAPPQSANMHRAVFHAICAASAFSLYHLAGQPRFQSLAVSHDQQALRHLRETLHPGRRLDETTLTAVLSCITAEAMSGRRGRWRAHVAGGLGLLEDAVRVGWTQTATTMRLLQSYLSLSSLCNLRLSSRLASLLNGPPECRYYLERSHGVTVSLVQFLAHISALRDSIDTVSSAELDHLELQLYLKFPSAPVSENVEATVIQHALNSFYYATVIYFRRTLRRATLADVQDLVEKAVQDLEAAEALTHHHGGCAYNWASFVVAAECESPDLQARTLALFESKRRHGIKNIQALASDIPTMSRRESPVHHQGRATHVAAHRRHHEQDGVGDLLDSRWAADRGVLEHGVHGAGLDALADHGSVDPAGVRLAVKRCIDMGYSPRADGVDADAFFSLLCSLLLHHLADHSALAQPNPRLIDINDLLPLGQTVFMRERRRSADARRMHSNINAAKLLCDPLYGLINGRFLRHVDFQDLNSDRGKLLEQLGARGLQLSELHIQESQGRDTILGQHESCSFSDACRVCVNRRYSHVDVHIARALNVYNNK</sequence>
<dbReference type="GO" id="GO:0045944">
    <property type="term" value="P:positive regulation of transcription by RNA polymerase II"/>
    <property type="evidence" value="ECO:0007669"/>
    <property type="project" value="TreeGrafter"/>
</dbReference>
<dbReference type="InterPro" id="IPR001138">
    <property type="entry name" value="Zn2Cys6_DnaBD"/>
</dbReference>
<feature type="domain" description="Zn(2)-C6 fungal-type" evidence="7">
    <location>
        <begin position="13"/>
        <end position="41"/>
    </location>
</feature>
<dbReference type="HOGENOM" id="CLU_009030_3_0_1"/>
<feature type="region of interest" description="Disordered" evidence="6">
    <location>
        <begin position="181"/>
        <end position="205"/>
    </location>
</feature>
<reference evidence="9" key="1">
    <citation type="submission" date="2005-09" db="EMBL/GenBank/DDBJ databases">
        <title>Annotation of the Aspergillus terreus NIH2624 genome.</title>
        <authorList>
            <person name="Birren B.W."/>
            <person name="Lander E.S."/>
            <person name="Galagan J.E."/>
            <person name="Nusbaum C."/>
            <person name="Devon K."/>
            <person name="Henn M."/>
            <person name="Ma L.-J."/>
            <person name="Jaffe D.B."/>
            <person name="Butler J."/>
            <person name="Alvarez P."/>
            <person name="Gnerre S."/>
            <person name="Grabherr M."/>
            <person name="Kleber M."/>
            <person name="Mauceli E.W."/>
            <person name="Brockman W."/>
            <person name="Rounsley S."/>
            <person name="Young S.K."/>
            <person name="LaButti K."/>
            <person name="Pushparaj V."/>
            <person name="DeCaprio D."/>
            <person name="Crawford M."/>
            <person name="Koehrsen M."/>
            <person name="Engels R."/>
            <person name="Montgomery P."/>
            <person name="Pearson M."/>
            <person name="Howarth C."/>
            <person name="Larson L."/>
            <person name="Luoma S."/>
            <person name="White J."/>
            <person name="Alvarado L."/>
            <person name="Kodira C.D."/>
            <person name="Zeng Q."/>
            <person name="Oleary S."/>
            <person name="Yandava C."/>
            <person name="Denning D.W."/>
            <person name="Nierman W.C."/>
            <person name="Milne T."/>
            <person name="Madden K."/>
        </authorList>
    </citation>
    <scope>NUCLEOTIDE SEQUENCE [LARGE SCALE GENOMIC DNA]</scope>
    <source>
        <strain evidence="9">NIH 2624 / FGSC A1156</strain>
    </source>
</reference>
<dbReference type="Pfam" id="PF11951">
    <property type="entry name" value="Fungal_trans_2"/>
    <property type="match status" value="1"/>
</dbReference>
<dbReference type="GeneID" id="4321319"/>
<dbReference type="eggNOG" id="ENOG502QQBG">
    <property type="taxonomic scope" value="Eukaryota"/>
</dbReference>
<evidence type="ECO:0000256" key="5">
    <source>
        <dbReference type="ARBA" id="ARBA00023242"/>
    </source>
</evidence>
<evidence type="ECO:0000256" key="2">
    <source>
        <dbReference type="ARBA" id="ARBA00023015"/>
    </source>
</evidence>
<keyword evidence="3" id="KW-0238">DNA-binding</keyword>
<keyword evidence="4" id="KW-0804">Transcription</keyword>
<protein>
    <recommendedName>
        <fullName evidence="7">Zn(2)-C6 fungal-type domain-containing protein</fullName>
    </recommendedName>
</protein>
<dbReference type="SUPFAM" id="SSF57701">
    <property type="entry name" value="Zn2/Cys6 DNA-binding domain"/>
    <property type="match status" value="1"/>
</dbReference>
<dbReference type="GO" id="GO:0000981">
    <property type="term" value="F:DNA-binding transcription factor activity, RNA polymerase II-specific"/>
    <property type="evidence" value="ECO:0007669"/>
    <property type="project" value="InterPro"/>
</dbReference>
<organism evidence="8 9">
    <name type="scientific">Aspergillus terreus (strain NIH 2624 / FGSC A1156)</name>
    <dbReference type="NCBI Taxonomy" id="341663"/>
    <lineage>
        <taxon>Eukaryota</taxon>
        <taxon>Fungi</taxon>
        <taxon>Dikarya</taxon>
        <taxon>Ascomycota</taxon>
        <taxon>Pezizomycotina</taxon>
        <taxon>Eurotiomycetes</taxon>
        <taxon>Eurotiomycetidae</taxon>
        <taxon>Eurotiales</taxon>
        <taxon>Aspergillaceae</taxon>
        <taxon>Aspergillus</taxon>
        <taxon>Aspergillus subgen. Circumdati</taxon>
    </lineage>
</organism>
<dbReference type="Gene3D" id="4.10.240.10">
    <property type="entry name" value="Zn(2)-C6 fungal-type DNA-binding domain"/>
    <property type="match status" value="1"/>
</dbReference>
<dbReference type="PROSITE" id="PS00463">
    <property type="entry name" value="ZN2_CY6_FUNGAL_1"/>
    <property type="match status" value="1"/>
</dbReference>
<dbReference type="GO" id="GO:0005634">
    <property type="term" value="C:nucleus"/>
    <property type="evidence" value="ECO:0007669"/>
    <property type="project" value="UniProtKB-SubCell"/>
</dbReference>
<comment type="subcellular location">
    <subcellularLocation>
        <location evidence="1">Nucleus</location>
    </subcellularLocation>
</comment>
<evidence type="ECO:0000256" key="1">
    <source>
        <dbReference type="ARBA" id="ARBA00004123"/>
    </source>
</evidence>
<name>Q0CJP2_ASPTN</name>